<dbReference type="InterPro" id="IPR014917">
    <property type="entry name" value="DUF1800"/>
</dbReference>
<dbReference type="Pfam" id="PF08811">
    <property type="entry name" value="DUF1800"/>
    <property type="match status" value="1"/>
</dbReference>
<gene>
    <name evidence="1" type="ORF">M3P19_11205</name>
</gene>
<keyword evidence="2" id="KW-1185">Reference proteome</keyword>
<reference evidence="1 2" key="1">
    <citation type="submission" date="2022-05" db="EMBL/GenBank/DDBJ databases">
        <authorList>
            <person name="Park J.-S."/>
        </authorList>
    </citation>
    <scope>NUCLEOTIDE SEQUENCE [LARGE SCALE GENOMIC DNA]</scope>
    <source>
        <strain evidence="1 2">2012CJ35-5</strain>
    </source>
</reference>
<protein>
    <submittedName>
        <fullName evidence="1">DUF1800 domain-containing protein</fullName>
    </submittedName>
</protein>
<evidence type="ECO:0000313" key="2">
    <source>
        <dbReference type="Proteomes" id="UP001203607"/>
    </source>
</evidence>
<name>A0ABT0PT69_9FLAO</name>
<dbReference type="EMBL" id="JAMFMA010000002">
    <property type="protein sequence ID" value="MCL6274580.1"/>
    <property type="molecule type" value="Genomic_DNA"/>
</dbReference>
<comment type="caution">
    <text evidence="1">The sequence shown here is derived from an EMBL/GenBank/DDBJ whole genome shotgun (WGS) entry which is preliminary data.</text>
</comment>
<dbReference type="Proteomes" id="UP001203607">
    <property type="component" value="Unassembled WGS sequence"/>
</dbReference>
<sequence length="502" mass="57070">MEYFINCNSSTLAPYTTPLDELRAAHLYRRLGFSASIQTINAAVGQTADTLVDALVDQAIATPPIPAPAWADWTNANYPEDDDLAGQMRRAQREEFATAYGNALLDNNLRDRLSFFWSNHFVTEIDVYDCNSFLYYYINNLQRNALGNFRTFVSEIGLTSAMLYYLDGVRNRGNNPNENYARELYELFTLGEGNNYTEEDIIETAKAISGYTNRGEEGCTQVTFDAEEFNTENKTIFGQTGNWNYDDVINILFTERPNEIAWFICKKLYEFFVHPDSDDDAGNAQTIINGMSATFIANNFEIAPVLRQLFKSQHFFDENAIGVIIKSPFDLYNGLLKETGFTYDDGTVLNVVDASSLIGQTMFDPFDVAGWQRDRQWINTNFIIGRWLTAEVFIDRFYQADPEQFRTLAMDAVGAANSNTSNPEIVVRALVNKFTPKGLLTPEDFEIAMDAFKIDDVPENYYSPDYITGGLSLWMLAVSMEVPTQVYVLLRHLSREPEFQLK</sequence>
<organism evidence="1 2">
    <name type="scientific">Flagellimonas spongiicola</name>
    <dbReference type="NCBI Taxonomy" id="2942208"/>
    <lineage>
        <taxon>Bacteria</taxon>
        <taxon>Pseudomonadati</taxon>
        <taxon>Bacteroidota</taxon>
        <taxon>Flavobacteriia</taxon>
        <taxon>Flavobacteriales</taxon>
        <taxon>Flavobacteriaceae</taxon>
        <taxon>Flagellimonas</taxon>
    </lineage>
</organism>
<evidence type="ECO:0000313" key="1">
    <source>
        <dbReference type="EMBL" id="MCL6274580.1"/>
    </source>
</evidence>
<accession>A0ABT0PT69</accession>
<dbReference type="RefSeq" id="WP_249657757.1">
    <property type="nucleotide sequence ID" value="NZ_JAMFMA010000002.1"/>
</dbReference>
<proteinExistence type="predicted"/>